<comment type="similarity">
    <text evidence="1">Belongs to the V-ATPase V0D/AC39 subunit family.</text>
</comment>
<evidence type="ECO:0000313" key="4">
    <source>
        <dbReference type="EMBL" id="TZE81246.1"/>
    </source>
</evidence>
<dbReference type="InterPro" id="IPR002843">
    <property type="entry name" value="ATPase_V0-cplx_csu/dsu"/>
</dbReference>
<sequence>MKRDTDYLFAINKIKVLENRMLNKSILNRMIDAADAFDAYKMLQETPYGEFLNEHDSPYDFENVIGKHIEDVYRTVDEATGSTSFTRFFRVREDYLNCKVLLKVKNFNGENYHLSSMGTISPEILNNCFKNEDFSELPEYLRIAIEKSKELFIQTEIPGYIDFAMDRFMYEHLYEMAREDSFLRGYIEREIDLINIRSFIRIKLMDESIDFLKAVLLDHGRLDKDFFYNIFNEQLAGLADRFKFTDYASVAEQGIKSWLESGSSMEMERLCDNYLLEYARQGKFSAFGTKPIWGFILGKLNEARLLRIVMVGKLNDIAKDLISERLRDAYV</sequence>
<dbReference type="SUPFAM" id="SSF103486">
    <property type="entry name" value="V-type ATP synthase subunit C"/>
    <property type="match status" value="1"/>
</dbReference>
<accession>A0A5D8QBS8</accession>
<gene>
    <name evidence="4" type="ORF">FWJ32_10275</name>
</gene>
<protein>
    <submittedName>
        <fullName evidence="4">V-type ATP synthase subunit C</fullName>
    </submittedName>
</protein>
<evidence type="ECO:0000256" key="3">
    <source>
        <dbReference type="ARBA" id="ARBA00023065"/>
    </source>
</evidence>
<dbReference type="InterPro" id="IPR044911">
    <property type="entry name" value="V-type_ATPase_csu/dsu_dom_3"/>
</dbReference>
<dbReference type="Gene3D" id="1.10.132.50">
    <property type="entry name" value="ATP synthase (C/AC39) subunit, domain 3"/>
    <property type="match status" value="1"/>
</dbReference>
<dbReference type="Pfam" id="PF01992">
    <property type="entry name" value="vATP-synt_AC39"/>
    <property type="match status" value="1"/>
</dbReference>
<dbReference type="PANTHER" id="PTHR38682:SF1">
    <property type="entry name" value="V-TYPE ATP SYNTHASE SUBUNIT C"/>
    <property type="match status" value="1"/>
</dbReference>
<dbReference type="Proteomes" id="UP000322976">
    <property type="component" value="Unassembled WGS sequence"/>
</dbReference>
<dbReference type="RefSeq" id="WP_149545861.1">
    <property type="nucleotide sequence ID" value="NZ_VTPS01000016.1"/>
</dbReference>
<proteinExistence type="inferred from homology"/>
<name>A0A5D8QBS8_9THEO</name>
<dbReference type="InterPro" id="IPR050873">
    <property type="entry name" value="V-ATPase_V0D/AC39_subunit"/>
</dbReference>
<dbReference type="PANTHER" id="PTHR38682">
    <property type="entry name" value="V-TYPE ATP SYNTHASE SUBUNIT C"/>
    <property type="match status" value="1"/>
</dbReference>
<organism evidence="4 5">
    <name type="scientific">Calorimonas adulescens</name>
    <dbReference type="NCBI Taxonomy" id="2606906"/>
    <lineage>
        <taxon>Bacteria</taxon>
        <taxon>Bacillati</taxon>
        <taxon>Bacillota</taxon>
        <taxon>Clostridia</taxon>
        <taxon>Thermoanaerobacterales</taxon>
        <taxon>Thermoanaerobacteraceae</taxon>
        <taxon>Calorimonas</taxon>
    </lineage>
</organism>
<dbReference type="AlphaFoldDB" id="A0A5D8QBS8"/>
<dbReference type="GO" id="GO:0046961">
    <property type="term" value="F:proton-transporting ATPase activity, rotational mechanism"/>
    <property type="evidence" value="ECO:0007669"/>
    <property type="project" value="InterPro"/>
</dbReference>
<dbReference type="NCBIfam" id="NF002266">
    <property type="entry name" value="PRK01198.1-2"/>
    <property type="match status" value="1"/>
</dbReference>
<evidence type="ECO:0000313" key="5">
    <source>
        <dbReference type="Proteomes" id="UP000322976"/>
    </source>
</evidence>
<dbReference type="InterPro" id="IPR036079">
    <property type="entry name" value="ATPase_csu/dsu_sf"/>
</dbReference>
<dbReference type="EMBL" id="VTPS01000016">
    <property type="protein sequence ID" value="TZE81246.1"/>
    <property type="molecule type" value="Genomic_DNA"/>
</dbReference>
<comment type="caution">
    <text evidence="4">The sequence shown here is derived from an EMBL/GenBank/DDBJ whole genome shotgun (WGS) entry which is preliminary data.</text>
</comment>
<evidence type="ECO:0000256" key="2">
    <source>
        <dbReference type="ARBA" id="ARBA00022448"/>
    </source>
</evidence>
<dbReference type="Gene3D" id="1.20.1690.10">
    <property type="entry name" value="V-type ATP synthase subunit C domain"/>
    <property type="match status" value="2"/>
</dbReference>
<dbReference type="InterPro" id="IPR035067">
    <property type="entry name" value="V-type_ATPase_csu/dsu"/>
</dbReference>
<reference evidence="4 5" key="1">
    <citation type="submission" date="2019-08" db="EMBL/GenBank/DDBJ databases">
        <title>Calorimonas adulescens gen. nov., sp. nov., an anaerobic thermophilic bacterium from Sakhalin hot spring.</title>
        <authorList>
            <person name="Khomyakova M.A."/>
            <person name="Merkel A.Y."/>
            <person name="Novikov A."/>
            <person name="Bonch-Osmolovskaya E.A."/>
            <person name="Slobodkin A.I."/>
        </authorList>
    </citation>
    <scope>NUCLEOTIDE SEQUENCE [LARGE SCALE GENOMIC DNA]</scope>
    <source>
        <strain evidence="4 5">A05MB</strain>
    </source>
</reference>
<keyword evidence="5" id="KW-1185">Reference proteome</keyword>
<keyword evidence="3" id="KW-0406">Ion transport</keyword>
<evidence type="ECO:0000256" key="1">
    <source>
        <dbReference type="ARBA" id="ARBA00006709"/>
    </source>
</evidence>
<keyword evidence="2" id="KW-0813">Transport</keyword>